<dbReference type="AlphaFoldDB" id="A0A3A5JXL3"/>
<dbReference type="OrthoDB" id="9803101at2"/>
<dbReference type="GO" id="GO:0005829">
    <property type="term" value="C:cytosol"/>
    <property type="evidence" value="ECO:0007669"/>
    <property type="project" value="TreeGrafter"/>
</dbReference>
<dbReference type="CDD" id="cd00448">
    <property type="entry name" value="YjgF_YER057c_UK114_family"/>
    <property type="match status" value="1"/>
</dbReference>
<evidence type="ECO:0000313" key="2">
    <source>
        <dbReference type="EMBL" id="RJT27756.1"/>
    </source>
</evidence>
<dbReference type="RefSeq" id="WP_120018792.1">
    <property type="nucleotide sequence ID" value="NZ_QZWZ01000059.1"/>
</dbReference>
<dbReference type="PANTHER" id="PTHR11803">
    <property type="entry name" value="2-IMINOBUTANOATE/2-IMINOPROPANOATE DEAMINASE RIDA"/>
    <property type="match status" value="1"/>
</dbReference>
<dbReference type="Gene3D" id="3.30.1330.40">
    <property type="entry name" value="RutC-like"/>
    <property type="match status" value="1"/>
</dbReference>
<dbReference type="EMBL" id="QZWZ01000059">
    <property type="protein sequence ID" value="RJT27756.1"/>
    <property type="molecule type" value="Genomic_DNA"/>
</dbReference>
<comment type="similarity">
    <text evidence="1">Belongs to the RutC family.</text>
</comment>
<evidence type="ECO:0000256" key="1">
    <source>
        <dbReference type="ARBA" id="ARBA00010552"/>
    </source>
</evidence>
<evidence type="ECO:0000313" key="3">
    <source>
        <dbReference type="Proteomes" id="UP000272706"/>
    </source>
</evidence>
<dbReference type="PANTHER" id="PTHR11803:SF58">
    <property type="entry name" value="PROTEIN HMF1-RELATED"/>
    <property type="match status" value="1"/>
</dbReference>
<dbReference type="InterPro" id="IPR006175">
    <property type="entry name" value="YjgF/YER057c/UK114"/>
</dbReference>
<keyword evidence="3" id="KW-1185">Reference proteome</keyword>
<dbReference type="Proteomes" id="UP000272706">
    <property type="component" value="Unassembled WGS sequence"/>
</dbReference>
<proteinExistence type="inferred from homology"/>
<dbReference type="SUPFAM" id="SSF55298">
    <property type="entry name" value="YjgF-like"/>
    <property type="match status" value="1"/>
</dbReference>
<gene>
    <name evidence="2" type="ORF">D3227_35560</name>
</gene>
<dbReference type="GO" id="GO:0019239">
    <property type="term" value="F:deaminase activity"/>
    <property type="evidence" value="ECO:0007669"/>
    <property type="project" value="TreeGrafter"/>
</dbReference>
<organism evidence="2 3">
    <name type="scientific">Mesorhizobium waimense</name>
    <dbReference type="NCBI Taxonomy" id="1300307"/>
    <lineage>
        <taxon>Bacteria</taxon>
        <taxon>Pseudomonadati</taxon>
        <taxon>Pseudomonadota</taxon>
        <taxon>Alphaproteobacteria</taxon>
        <taxon>Hyphomicrobiales</taxon>
        <taxon>Phyllobacteriaceae</taxon>
        <taxon>Mesorhizobium</taxon>
    </lineage>
</organism>
<dbReference type="Pfam" id="PF01042">
    <property type="entry name" value="Ribonuc_L-PSP"/>
    <property type="match status" value="1"/>
</dbReference>
<name>A0A3A5JXL3_9HYPH</name>
<reference evidence="2 3" key="1">
    <citation type="submission" date="2018-09" db="EMBL/GenBank/DDBJ databases">
        <title>Mesorhizobium carmichaelinearum sp. nov. isolated from Carmichaelinea spp. root nodules in New Zealand.</title>
        <authorList>
            <person name="De Meyer S.E."/>
        </authorList>
    </citation>
    <scope>NUCLEOTIDE SEQUENCE [LARGE SCALE GENOMIC DNA]</scope>
    <source>
        <strain evidence="2 3">ICMP19557</strain>
    </source>
</reference>
<comment type="caution">
    <text evidence="2">The sequence shown here is derived from an EMBL/GenBank/DDBJ whole genome shotgun (WGS) entry which is preliminary data.</text>
</comment>
<dbReference type="InterPro" id="IPR035959">
    <property type="entry name" value="RutC-like_sf"/>
</dbReference>
<accession>A0A3A5JXL3</accession>
<protein>
    <submittedName>
        <fullName evidence="2">RidA family protein</fullName>
    </submittedName>
</protein>
<sequence>MTLECINPNDLPIPEMYTQVVVATGSKLVFVSGQQPEDIHGKLVGHGDFAVQARLAFGNLGRALAAAGARPEQVCKITIYIVDYKRDEHVPIIEEAQIELFGDHKPANVVVGIAVMSPGYLIEVDAIAVIDHTAVG</sequence>